<sequence>MAHKSDDDLAGAIALSLQESNTTTPIMVESGDEDDEELQFQADLKRALEASKFEISREVRPQCNSESSTNLSRVNAGVGGSTSSNAFTFLAERAQMEKERQERQRRLLKQQRKLAAHREDDSDVEEPHAKRLAASHSTNASGKNHKASPPSTSDTDSIFWNGEFRQTATRHADPRMDNMATFRLTEVLGQKKEIAFAILSSYSLDWMWTYQFFDPSTPVIMVAQPDQTGRASIKNVLPHWIKTTPYLRGGHGCQHMKFMLLFYRNGRLRVVVSTANLIEYDWRDMENSVWLQDVPLRPSPIPHDPKATNDFPSIIQRVLISLNVKPALVAMINDNHPNLALESIEDLRCHWDWSKVKVHLIPSIAGKHEGWPAVIKTGHPRLMMAVREMAMRIGKGKAKELILECQGSSLGMYTTQWINEFYWSARGESAEDWLDEPKKQREKLPYPPIKIIFPSKRTVQESALGEEGGGTIFCRRKQWSTKKFPRDHFYDSKSKSGPVLMHSKMIIATHQQTTRKILQATDSNSEQDDKIEVVEPPIGWSYLGSHNFTPSAWGNLSGSSFNPILNIANYELGIVFPMKDVAEADKVACWQRPPRKYTTEDEPWMQEESMYHQS</sequence>
<dbReference type="Proteomes" id="UP000054477">
    <property type="component" value="Unassembled WGS sequence"/>
</dbReference>
<evidence type="ECO:0000256" key="6">
    <source>
        <dbReference type="ARBA" id="ARBA00022839"/>
    </source>
</evidence>
<feature type="active site" description="Nucleophile" evidence="9">
    <location>
        <position position="255"/>
    </location>
</feature>
<evidence type="ECO:0008006" key="14">
    <source>
        <dbReference type="Google" id="ProtNLM"/>
    </source>
</evidence>
<keyword evidence="7" id="KW-0234">DNA repair</keyword>
<dbReference type="GO" id="GO:0005634">
    <property type="term" value="C:nucleus"/>
    <property type="evidence" value="ECO:0007669"/>
    <property type="project" value="UniProtKB-SubCell"/>
</dbReference>
<evidence type="ECO:0000256" key="10">
    <source>
        <dbReference type="PIRSR" id="PIRSR610347-2"/>
    </source>
</evidence>
<evidence type="ECO:0000256" key="11">
    <source>
        <dbReference type="SAM" id="MobiDB-lite"/>
    </source>
</evidence>
<dbReference type="InterPro" id="IPR010347">
    <property type="entry name" value="Tdp1"/>
</dbReference>
<keyword evidence="3" id="KW-0540">Nuclease</keyword>
<proteinExistence type="inferred from homology"/>
<evidence type="ECO:0000256" key="3">
    <source>
        <dbReference type="ARBA" id="ARBA00022722"/>
    </source>
</evidence>
<keyword evidence="6" id="KW-0269">Exonuclease</keyword>
<keyword evidence="13" id="KW-1185">Reference proteome</keyword>
<evidence type="ECO:0000313" key="13">
    <source>
        <dbReference type="Proteomes" id="UP000054477"/>
    </source>
</evidence>
<evidence type="ECO:0000256" key="4">
    <source>
        <dbReference type="ARBA" id="ARBA00022763"/>
    </source>
</evidence>
<reference evidence="13" key="2">
    <citation type="submission" date="2015-01" db="EMBL/GenBank/DDBJ databases">
        <title>Evolutionary Origins and Diversification of the Mycorrhizal Mutualists.</title>
        <authorList>
            <consortium name="DOE Joint Genome Institute"/>
            <consortium name="Mycorrhizal Genomics Consortium"/>
            <person name="Kohler A."/>
            <person name="Kuo A."/>
            <person name="Nagy L.G."/>
            <person name="Floudas D."/>
            <person name="Copeland A."/>
            <person name="Barry K.W."/>
            <person name="Cichocki N."/>
            <person name="Veneault-Fourrey C."/>
            <person name="LaButti K."/>
            <person name="Lindquist E.A."/>
            <person name="Lipzen A."/>
            <person name="Lundell T."/>
            <person name="Morin E."/>
            <person name="Murat C."/>
            <person name="Riley R."/>
            <person name="Ohm R."/>
            <person name="Sun H."/>
            <person name="Tunlid A."/>
            <person name="Henrissat B."/>
            <person name="Grigoriev I.V."/>
            <person name="Hibbett D.S."/>
            <person name="Martin F."/>
        </authorList>
    </citation>
    <scope>NUCLEOTIDE SEQUENCE [LARGE SCALE GENOMIC DNA]</scope>
    <source>
        <strain evidence="13">LaAM-08-1</strain>
    </source>
</reference>
<feature type="binding site" evidence="10">
    <location>
        <position position="257"/>
    </location>
    <ligand>
        <name>substrate</name>
    </ligand>
</feature>
<dbReference type="AlphaFoldDB" id="A0A0C9XWJ4"/>
<dbReference type="OrthoDB" id="47785at2759"/>
<evidence type="ECO:0000256" key="8">
    <source>
        <dbReference type="ARBA" id="ARBA00023242"/>
    </source>
</evidence>
<name>A0A0C9XWJ4_9AGAR</name>
<feature type="region of interest" description="Disordered" evidence="11">
    <location>
        <begin position="54"/>
        <end position="78"/>
    </location>
</feature>
<gene>
    <name evidence="12" type="ORF">K443DRAFT_570</name>
</gene>
<feature type="compositionally biased region" description="Basic and acidic residues" evidence="11">
    <location>
        <begin position="96"/>
        <end position="105"/>
    </location>
</feature>
<dbReference type="SMART" id="SM00726">
    <property type="entry name" value="UIM"/>
    <property type="match status" value="2"/>
</dbReference>
<dbReference type="GO" id="GO:0017005">
    <property type="term" value="F:3'-tyrosyl-DNA phosphodiesterase activity"/>
    <property type="evidence" value="ECO:0007669"/>
    <property type="project" value="TreeGrafter"/>
</dbReference>
<dbReference type="Gene3D" id="3.30.870.10">
    <property type="entry name" value="Endonuclease Chain A"/>
    <property type="match status" value="2"/>
</dbReference>
<feature type="compositionally biased region" description="Polar residues" evidence="11">
    <location>
        <begin position="62"/>
        <end position="73"/>
    </location>
</feature>
<dbReference type="Pfam" id="PF06087">
    <property type="entry name" value="Tyr-DNA_phospho"/>
    <property type="match status" value="1"/>
</dbReference>
<evidence type="ECO:0000256" key="2">
    <source>
        <dbReference type="ARBA" id="ARBA00010205"/>
    </source>
</evidence>
<dbReference type="PANTHER" id="PTHR12415:SF0">
    <property type="entry name" value="TYROSYL-DNA PHOSPHODIESTERASE 1"/>
    <property type="match status" value="1"/>
</dbReference>
<feature type="compositionally biased region" description="Polar residues" evidence="11">
    <location>
        <begin position="149"/>
        <end position="158"/>
    </location>
</feature>
<evidence type="ECO:0000256" key="7">
    <source>
        <dbReference type="ARBA" id="ARBA00023204"/>
    </source>
</evidence>
<evidence type="ECO:0000256" key="9">
    <source>
        <dbReference type="PIRSR" id="PIRSR610347-1"/>
    </source>
</evidence>
<feature type="compositionally biased region" description="Basic residues" evidence="11">
    <location>
        <begin position="106"/>
        <end position="115"/>
    </location>
</feature>
<evidence type="ECO:0000256" key="5">
    <source>
        <dbReference type="ARBA" id="ARBA00022801"/>
    </source>
</evidence>
<organism evidence="12 13">
    <name type="scientific">Laccaria amethystina LaAM-08-1</name>
    <dbReference type="NCBI Taxonomy" id="1095629"/>
    <lineage>
        <taxon>Eukaryota</taxon>
        <taxon>Fungi</taxon>
        <taxon>Dikarya</taxon>
        <taxon>Basidiomycota</taxon>
        <taxon>Agaricomycotina</taxon>
        <taxon>Agaricomycetes</taxon>
        <taxon>Agaricomycetidae</taxon>
        <taxon>Agaricales</taxon>
        <taxon>Agaricineae</taxon>
        <taxon>Hydnangiaceae</taxon>
        <taxon>Laccaria</taxon>
    </lineage>
</organism>
<keyword evidence="8" id="KW-0539">Nucleus</keyword>
<dbReference type="HOGENOM" id="CLU_007773_3_0_1"/>
<dbReference type="GO" id="GO:0003690">
    <property type="term" value="F:double-stranded DNA binding"/>
    <property type="evidence" value="ECO:0007669"/>
    <property type="project" value="TreeGrafter"/>
</dbReference>
<protein>
    <recommendedName>
        <fullName evidence="14">Phospholipase D/nuclease</fullName>
    </recommendedName>
</protein>
<feature type="active site" description="Proton donor/acceptor" evidence="9">
    <location>
        <position position="502"/>
    </location>
</feature>
<accession>A0A0C9XWJ4</accession>
<evidence type="ECO:0000313" key="12">
    <source>
        <dbReference type="EMBL" id="KIK09401.1"/>
    </source>
</evidence>
<comment type="similarity">
    <text evidence="2">Belongs to the tyrosyl-DNA phosphodiesterase family.</text>
</comment>
<dbReference type="GO" id="GO:0006281">
    <property type="term" value="P:DNA repair"/>
    <property type="evidence" value="ECO:0007669"/>
    <property type="project" value="UniProtKB-KW"/>
</dbReference>
<dbReference type="CDD" id="cd09122">
    <property type="entry name" value="PLDc_Tdp1_1"/>
    <property type="match status" value="1"/>
</dbReference>
<dbReference type="PANTHER" id="PTHR12415">
    <property type="entry name" value="TYROSYL-DNA PHOSPHODIESTERASE 1"/>
    <property type="match status" value="1"/>
</dbReference>
<evidence type="ECO:0000256" key="1">
    <source>
        <dbReference type="ARBA" id="ARBA00004123"/>
    </source>
</evidence>
<dbReference type="STRING" id="1095629.A0A0C9XWJ4"/>
<feature type="binding site" evidence="10">
    <location>
        <position position="504"/>
    </location>
    <ligand>
        <name>substrate</name>
    </ligand>
</feature>
<dbReference type="CDD" id="cd09123">
    <property type="entry name" value="PLDc_Tdp1_2"/>
    <property type="match status" value="1"/>
</dbReference>
<dbReference type="SUPFAM" id="SSF56024">
    <property type="entry name" value="Phospholipase D/nuclease"/>
    <property type="match status" value="2"/>
</dbReference>
<dbReference type="InterPro" id="IPR003903">
    <property type="entry name" value="UIM_dom"/>
</dbReference>
<reference evidence="12 13" key="1">
    <citation type="submission" date="2014-04" db="EMBL/GenBank/DDBJ databases">
        <authorList>
            <consortium name="DOE Joint Genome Institute"/>
            <person name="Kuo A."/>
            <person name="Kohler A."/>
            <person name="Nagy L.G."/>
            <person name="Floudas D."/>
            <person name="Copeland A."/>
            <person name="Barry K.W."/>
            <person name="Cichocki N."/>
            <person name="Veneault-Fourrey C."/>
            <person name="LaButti K."/>
            <person name="Lindquist E.A."/>
            <person name="Lipzen A."/>
            <person name="Lundell T."/>
            <person name="Morin E."/>
            <person name="Murat C."/>
            <person name="Sun H."/>
            <person name="Tunlid A."/>
            <person name="Henrissat B."/>
            <person name="Grigoriev I.V."/>
            <person name="Hibbett D.S."/>
            <person name="Martin F."/>
            <person name="Nordberg H.P."/>
            <person name="Cantor M.N."/>
            <person name="Hua S.X."/>
        </authorList>
    </citation>
    <scope>NUCLEOTIDE SEQUENCE [LARGE SCALE GENOMIC DNA]</scope>
    <source>
        <strain evidence="12 13">LaAM-08-1</strain>
    </source>
</reference>
<keyword evidence="5" id="KW-0378">Hydrolase</keyword>
<feature type="region of interest" description="Disordered" evidence="11">
    <location>
        <begin position="96"/>
        <end position="158"/>
    </location>
</feature>
<feature type="compositionally biased region" description="Basic and acidic residues" evidence="11">
    <location>
        <begin position="116"/>
        <end position="129"/>
    </location>
</feature>
<comment type="subcellular location">
    <subcellularLocation>
        <location evidence="1">Nucleus</location>
    </subcellularLocation>
</comment>
<dbReference type="GO" id="GO:0004527">
    <property type="term" value="F:exonuclease activity"/>
    <property type="evidence" value="ECO:0007669"/>
    <property type="project" value="UniProtKB-KW"/>
</dbReference>
<dbReference type="GO" id="GO:0003697">
    <property type="term" value="F:single-stranded DNA binding"/>
    <property type="evidence" value="ECO:0007669"/>
    <property type="project" value="TreeGrafter"/>
</dbReference>
<keyword evidence="4" id="KW-0227">DNA damage</keyword>
<dbReference type="EMBL" id="KN838538">
    <property type="protein sequence ID" value="KIK09401.1"/>
    <property type="molecule type" value="Genomic_DNA"/>
</dbReference>